<comment type="pathway">
    <text evidence="1">Cofactor biosynthesis; riboflavin biosynthesis.</text>
</comment>
<evidence type="ECO:0000256" key="1">
    <source>
        <dbReference type="ARBA" id="ARBA00005104"/>
    </source>
</evidence>
<dbReference type="InterPro" id="IPR002734">
    <property type="entry name" value="RibDG_C"/>
</dbReference>
<dbReference type="SUPFAM" id="SSF53597">
    <property type="entry name" value="Dihydrofolate reductase-like"/>
    <property type="match status" value="1"/>
</dbReference>
<reference evidence="6" key="1">
    <citation type="journal article" date="2019" name="Int. J. Syst. Evol. Microbiol.">
        <title>The Global Catalogue of Microorganisms (GCM) 10K type strain sequencing project: providing services to taxonomists for standard genome sequencing and annotation.</title>
        <authorList>
            <consortium name="The Broad Institute Genomics Platform"/>
            <consortium name="The Broad Institute Genome Sequencing Center for Infectious Disease"/>
            <person name="Wu L."/>
            <person name="Ma J."/>
        </authorList>
    </citation>
    <scope>NUCLEOTIDE SEQUENCE [LARGE SCALE GENOMIC DNA]</scope>
    <source>
        <strain evidence="6">CGMCC 4.7426</strain>
    </source>
</reference>
<evidence type="ECO:0000313" key="6">
    <source>
        <dbReference type="Proteomes" id="UP001595989"/>
    </source>
</evidence>
<feature type="domain" description="Bacterial bifunctional deaminase-reductase C-terminal" evidence="4">
    <location>
        <begin position="5"/>
        <end position="139"/>
    </location>
</feature>
<dbReference type="PANTHER" id="PTHR38011:SF7">
    <property type="entry name" value="2,5-DIAMINO-6-RIBOSYLAMINO-4(3H)-PYRIMIDINONE 5'-PHOSPHATE REDUCTASE"/>
    <property type="match status" value="1"/>
</dbReference>
<evidence type="ECO:0000256" key="2">
    <source>
        <dbReference type="ARBA" id="ARBA00022857"/>
    </source>
</evidence>
<evidence type="ECO:0000259" key="4">
    <source>
        <dbReference type="Pfam" id="PF01872"/>
    </source>
</evidence>
<gene>
    <name evidence="5" type="ORF">ACFO3D_14495</name>
</gene>
<dbReference type="InterPro" id="IPR024072">
    <property type="entry name" value="DHFR-like_dom_sf"/>
</dbReference>
<accession>A0ABV9DM21</accession>
<dbReference type="EMBL" id="JBHSFU010000008">
    <property type="protein sequence ID" value="MFC4559404.1"/>
    <property type="molecule type" value="Genomic_DNA"/>
</dbReference>
<organism evidence="5 6">
    <name type="scientific">Virgibacillus kekensis</name>
    <dbReference type="NCBI Taxonomy" id="202261"/>
    <lineage>
        <taxon>Bacteria</taxon>
        <taxon>Bacillati</taxon>
        <taxon>Bacillota</taxon>
        <taxon>Bacilli</taxon>
        <taxon>Bacillales</taxon>
        <taxon>Bacillaceae</taxon>
        <taxon>Virgibacillus</taxon>
    </lineage>
</organism>
<sequence>MNSTFVTLKTGITLDGKIATNSLDSKWITSEESRIDVHHLRNENMAILVGVNTVIKDDPELTVRIPNGRNPIRIILDSNLRIPLDSKVIIDKLTETWVFTSQNVEQDKEKKLLSNGIKVIRTSGSKQVDINEVVGILGSR</sequence>
<dbReference type="Pfam" id="PF01872">
    <property type="entry name" value="RibD_C"/>
    <property type="match status" value="1"/>
</dbReference>
<evidence type="ECO:0000313" key="5">
    <source>
        <dbReference type="EMBL" id="MFC4559404.1"/>
    </source>
</evidence>
<dbReference type="Proteomes" id="UP001595989">
    <property type="component" value="Unassembled WGS sequence"/>
</dbReference>
<protein>
    <submittedName>
        <fullName evidence="5">RibD family protein</fullName>
    </submittedName>
</protein>
<comment type="caution">
    <text evidence="5">The sequence shown here is derived from an EMBL/GenBank/DDBJ whole genome shotgun (WGS) entry which is preliminary data.</text>
</comment>
<keyword evidence="6" id="KW-1185">Reference proteome</keyword>
<dbReference type="RefSeq" id="WP_390297483.1">
    <property type="nucleotide sequence ID" value="NZ_JBHSFU010000008.1"/>
</dbReference>
<dbReference type="PANTHER" id="PTHR38011">
    <property type="entry name" value="DIHYDROFOLATE REDUCTASE FAMILY PROTEIN (AFU_ORTHOLOGUE AFUA_8G06820)"/>
    <property type="match status" value="1"/>
</dbReference>
<dbReference type="InterPro" id="IPR050765">
    <property type="entry name" value="Riboflavin_Biosynth_HTPR"/>
</dbReference>
<keyword evidence="3" id="KW-0560">Oxidoreductase</keyword>
<keyword evidence="2" id="KW-0521">NADP</keyword>
<evidence type="ECO:0000256" key="3">
    <source>
        <dbReference type="ARBA" id="ARBA00023002"/>
    </source>
</evidence>
<proteinExistence type="predicted"/>
<dbReference type="Gene3D" id="3.40.430.10">
    <property type="entry name" value="Dihydrofolate Reductase, subunit A"/>
    <property type="match status" value="1"/>
</dbReference>
<name>A0ABV9DM21_9BACI</name>